<dbReference type="Pfam" id="PF01740">
    <property type="entry name" value="STAS"/>
    <property type="match status" value="1"/>
</dbReference>
<protein>
    <recommendedName>
        <fullName evidence="2">Anti-sigma factor antagonist</fullName>
    </recommendedName>
</protein>
<dbReference type="InterPro" id="IPR036513">
    <property type="entry name" value="STAS_dom_sf"/>
</dbReference>
<accession>A0ABM7WBA7</accession>
<proteinExistence type="inferred from homology"/>
<dbReference type="InterPro" id="IPR003658">
    <property type="entry name" value="Anti-sigma_ant"/>
</dbReference>
<dbReference type="SUPFAM" id="SSF52091">
    <property type="entry name" value="SpoIIaa-like"/>
    <property type="match status" value="1"/>
</dbReference>
<comment type="similarity">
    <text evidence="1 2">Belongs to the anti-sigma-factor antagonist family.</text>
</comment>
<gene>
    <name evidence="4" type="ORF">DPPLL_26200</name>
</gene>
<dbReference type="Proteomes" id="UP000830055">
    <property type="component" value="Chromosome"/>
</dbReference>
<reference evidence="4 5" key="1">
    <citation type="submission" date="2022-01" db="EMBL/GenBank/DDBJ databases">
        <title>Desulfofustis limnae sp. nov., a novel mesophilic sulfate-reducing bacterium isolated from marsh soil.</title>
        <authorList>
            <person name="Watanabe M."/>
            <person name="Takahashi A."/>
            <person name="Kojima H."/>
            <person name="Fukui M."/>
        </authorList>
    </citation>
    <scope>NUCLEOTIDE SEQUENCE [LARGE SCALE GENOMIC DNA]</scope>
    <source>
        <strain evidence="4 5">PPLL</strain>
    </source>
</reference>
<feature type="domain" description="STAS" evidence="3">
    <location>
        <begin position="1"/>
        <end position="110"/>
    </location>
</feature>
<dbReference type="EMBL" id="AP025516">
    <property type="protein sequence ID" value="BDD88255.1"/>
    <property type="molecule type" value="Genomic_DNA"/>
</dbReference>
<dbReference type="InterPro" id="IPR002645">
    <property type="entry name" value="STAS_dom"/>
</dbReference>
<keyword evidence="5" id="KW-1185">Reference proteome</keyword>
<evidence type="ECO:0000259" key="3">
    <source>
        <dbReference type="PROSITE" id="PS50801"/>
    </source>
</evidence>
<dbReference type="CDD" id="cd07043">
    <property type="entry name" value="STAS_anti-anti-sigma_factors"/>
    <property type="match status" value="1"/>
</dbReference>
<dbReference type="Gene3D" id="3.30.750.24">
    <property type="entry name" value="STAS domain"/>
    <property type="match status" value="1"/>
</dbReference>
<dbReference type="PANTHER" id="PTHR33495">
    <property type="entry name" value="ANTI-SIGMA FACTOR ANTAGONIST TM_1081-RELATED-RELATED"/>
    <property type="match status" value="1"/>
</dbReference>
<dbReference type="RefSeq" id="WP_284151637.1">
    <property type="nucleotide sequence ID" value="NZ_AP025516.1"/>
</dbReference>
<sequence>MPVRVVTRDDVVIIGVQGRLDAVTAPAFDREVESVLADTPTKVLIDGTGLDYISSAGLRSILALAKKLQAGGGRLALCGLSGLVREIFEMAGLHTMLTICRDEAEARSRL</sequence>
<dbReference type="NCBIfam" id="TIGR00377">
    <property type="entry name" value="ant_ant_sig"/>
    <property type="match status" value="1"/>
</dbReference>
<organism evidence="4 5">
    <name type="scientific">Desulfofustis limnaeus</name>
    <dbReference type="NCBI Taxonomy" id="2740163"/>
    <lineage>
        <taxon>Bacteria</taxon>
        <taxon>Pseudomonadati</taxon>
        <taxon>Thermodesulfobacteriota</taxon>
        <taxon>Desulfobulbia</taxon>
        <taxon>Desulfobulbales</taxon>
        <taxon>Desulfocapsaceae</taxon>
        <taxon>Desulfofustis</taxon>
    </lineage>
</organism>
<evidence type="ECO:0000313" key="5">
    <source>
        <dbReference type="Proteomes" id="UP000830055"/>
    </source>
</evidence>
<dbReference type="PROSITE" id="PS50801">
    <property type="entry name" value="STAS"/>
    <property type="match status" value="1"/>
</dbReference>
<name>A0ABM7WBA7_9BACT</name>
<evidence type="ECO:0000256" key="1">
    <source>
        <dbReference type="ARBA" id="ARBA00009013"/>
    </source>
</evidence>
<evidence type="ECO:0000256" key="2">
    <source>
        <dbReference type="RuleBase" id="RU003749"/>
    </source>
</evidence>
<evidence type="ECO:0000313" key="4">
    <source>
        <dbReference type="EMBL" id="BDD88255.1"/>
    </source>
</evidence>